<evidence type="ECO:0000313" key="2">
    <source>
        <dbReference type="Proteomes" id="UP001419268"/>
    </source>
</evidence>
<dbReference type="AlphaFoldDB" id="A0AAP0PHG9"/>
<accession>A0AAP0PHG9</accession>
<comment type="caution">
    <text evidence="1">The sequence shown here is derived from an EMBL/GenBank/DDBJ whole genome shotgun (WGS) entry which is preliminary data.</text>
</comment>
<name>A0AAP0PHG9_9MAGN</name>
<protein>
    <recommendedName>
        <fullName evidence="3">Glucose-6-phosphate isomerase</fullName>
    </recommendedName>
</protein>
<evidence type="ECO:0000313" key="1">
    <source>
        <dbReference type="EMBL" id="KAK9141205.1"/>
    </source>
</evidence>
<proteinExistence type="predicted"/>
<gene>
    <name evidence="1" type="ORF">Scep_010886</name>
</gene>
<sequence length="61" mass="6335">MVEDFAGLILHYIKPPSSPAGRFTQILSVGIGGSALGPLKNIVEQGDRLGDNAGPRFIGGE</sequence>
<dbReference type="Proteomes" id="UP001419268">
    <property type="component" value="Unassembled WGS sequence"/>
</dbReference>
<dbReference type="EMBL" id="JBBNAG010000004">
    <property type="protein sequence ID" value="KAK9141205.1"/>
    <property type="molecule type" value="Genomic_DNA"/>
</dbReference>
<reference evidence="1 2" key="1">
    <citation type="submission" date="2024-01" db="EMBL/GenBank/DDBJ databases">
        <title>Genome assemblies of Stephania.</title>
        <authorList>
            <person name="Yang L."/>
        </authorList>
    </citation>
    <scope>NUCLEOTIDE SEQUENCE [LARGE SCALE GENOMIC DNA]</scope>
    <source>
        <strain evidence="1">JXDWG</strain>
        <tissue evidence="1">Leaf</tissue>
    </source>
</reference>
<keyword evidence="2" id="KW-1185">Reference proteome</keyword>
<evidence type="ECO:0008006" key="3">
    <source>
        <dbReference type="Google" id="ProtNLM"/>
    </source>
</evidence>
<organism evidence="1 2">
    <name type="scientific">Stephania cephalantha</name>
    <dbReference type="NCBI Taxonomy" id="152367"/>
    <lineage>
        <taxon>Eukaryota</taxon>
        <taxon>Viridiplantae</taxon>
        <taxon>Streptophyta</taxon>
        <taxon>Embryophyta</taxon>
        <taxon>Tracheophyta</taxon>
        <taxon>Spermatophyta</taxon>
        <taxon>Magnoliopsida</taxon>
        <taxon>Ranunculales</taxon>
        <taxon>Menispermaceae</taxon>
        <taxon>Menispermoideae</taxon>
        <taxon>Cissampelideae</taxon>
        <taxon>Stephania</taxon>
    </lineage>
</organism>